<accession>A0A9P0EMD0</accession>
<evidence type="ECO:0000256" key="1">
    <source>
        <dbReference type="ARBA" id="ARBA00005589"/>
    </source>
</evidence>
<evidence type="ECO:0000313" key="8">
    <source>
        <dbReference type="Proteomes" id="UP000775872"/>
    </source>
</evidence>
<dbReference type="InterPro" id="IPR036870">
    <property type="entry name" value="Ribosomal_bS18_sf"/>
</dbReference>
<dbReference type="OrthoDB" id="21463at2759"/>
<dbReference type="AlphaFoldDB" id="A0A9P0EMD0"/>
<dbReference type="Pfam" id="PF01084">
    <property type="entry name" value="Ribosomal_S18"/>
    <property type="match status" value="1"/>
</dbReference>
<feature type="region of interest" description="Disordered" evidence="6">
    <location>
        <begin position="33"/>
        <end position="71"/>
    </location>
</feature>
<evidence type="ECO:0000256" key="2">
    <source>
        <dbReference type="ARBA" id="ARBA00022980"/>
    </source>
</evidence>
<dbReference type="GO" id="GO:0032543">
    <property type="term" value="P:mitochondrial translation"/>
    <property type="evidence" value="ECO:0007669"/>
    <property type="project" value="TreeGrafter"/>
</dbReference>
<dbReference type="InterPro" id="IPR001648">
    <property type="entry name" value="Ribosomal_bS18"/>
</dbReference>
<organism evidence="7 8">
    <name type="scientific">Clonostachys solani</name>
    <dbReference type="NCBI Taxonomy" id="160281"/>
    <lineage>
        <taxon>Eukaryota</taxon>
        <taxon>Fungi</taxon>
        <taxon>Dikarya</taxon>
        <taxon>Ascomycota</taxon>
        <taxon>Pezizomycotina</taxon>
        <taxon>Sordariomycetes</taxon>
        <taxon>Hypocreomycetidae</taxon>
        <taxon>Hypocreales</taxon>
        <taxon>Bionectriaceae</taxon>
        <taxon>Clonostachys</taxon>
    </lineage>
</organism>
<feature type="coiled-coil region" evidence="5">
    <location>
        <begin position="80"/>
        <end position="116"/>
    </location>
</feature>
<evidence type="ECO:0000256" key="6">
    <source>
        <dbReference type="SAM" id="MobiDB-lite"/>
    </source>
</evidence>
<dbReference type="Gene3D" id="4.10.640.10">
    <property type="entry name" value="Ribosomal protein S18"/>
    <property type="match status" value="1"/>
</dbReference>
<dbReference type="PANTHER" id="PTHR13479">
    <property type="entry name" value="30S RIBOSOMAL PROTEIN S18"/>
    <property type="match status" value="1"/>
</dbReference>
<protein>
    <recommendedName>
        <fullName evidence="4">Small ribosomal subunit protein bS18m</fullName>
    </recommendedName>
</protein>
<evidence type="ECO:0000256" key="4">
    <source>
        <dbReference type="ARBA" id="ARBA00035264"/>
    </source>
</evidence>
<reference evidence="7" key="1">
    <citation type="submission" date="2021-10" db="EMBL/GenBank/DDBJ databases">
        <authorList>
            <person name="Piombo E."/>
        </authorList>
    </citation>
    <scope>NUCLEOTIDE SEQUENCE</scope>
</reference>
<dbReference type="EMBL" id="CABFOC020000045">
    <property type="protein sequence ID" value="CAH0052690.1"/>
    <property type="molecule type" value="Genomic_DNA"/>
</dbReference>
<name>A0A9P0EMD0_9HYPO</name>
<keyword evidence="5" id="KW-0175">Coiled coil</keyword>
<proteinExistence type="inferred from homology"/>
<dbReference type="GO" id="GO:0070181">
    <property type="term" value="F:small ribosomal subunit rRNA binding"/>
    <property type="evidence" value="ECO:0007669"/>
    <property type="project" value="TreeGrafter"/>
</dbReference>
<gene>
    <name evidence="7" type="ORF">CSOL1703_00004556</name>
</gene>
<comment type="caution">
    <text evidence="7">The sequence shown here is derived from an EMBL/GenBank/DDBJ whole genome shotgun (WGS) entry which is preliminary data.</text>
</comment>
<dbReference type="GO" id="GO:0003735">
    <property type="term" value="F:structural constituent of ribosome"/>
    <property type="evidence" value="ECO:0007669"/>
    <property type="project" value="InterPro"/>
</dbReference>
<dbReference type="GO" id="GO:0005763">
    <property type="term" value="C:mitochondrial small ribosomal subunit"/>
    <property type="evidence" value="ECO:0007669"/>
    <property type="project" value="TreeGrafter"/>
</dbReference>
<keyword evidence="3" id="KW-0687">Ribonucleoprotein</keyword>
<feature type="compositionally biased region" description="Polar residues" evidence="6">
    <location>
        <begin position="52"/>
        <end position="62"/>
    </location>
</feature>
<keyword evidence="8" id="KW-1185">Reference proteome</keyword>
<sequence>MPPRLSILSALRASVESVNSRAFSSTAAVALPPREAPSAHPHHPTSAHQQASSTNSLLSLNRPNRRIGPIDRGAGVSVAAKMVSRAKERAEADLQAQQANQDLRREEQLSKAYLREMPRFWKVGDVYSPHDLSPVEMQKWRRRAERRGDIIDALGINPLDMYKNFSAIAEFTRSSGQIMHSRQTGLRPVNQRKLAKMIRRAQGMGIYPSIHNHPEMIRDRFYPPGL</sequence>
<keyword evidence="2" id="KW-0689">Ribosomal protein</keyword>
<dbReference type="SUPFAM" id="SSF46911">
    <property type="entry name" value="Ribosomal protein S18"/>
    <property type="match status" value="1"/>
</dbReference>
<evidence type="ECO:0000313" key="7">
    <source>
        <dbReference type="EMBL" id="CAH0052690.1"/>
    </source>
</evidence>
<evidence type="ECO:0000256" key="3">
    <source>
        <dbReference type="ARBA" id="ARBA00023274"/>
    </source>
</evidence>
<dbReference type="PANTHER" id="PTHR13479:SF40">
    <property type="entry name" value="SMALL RIBOSOMAL SUBUNIT PROTEIN BS18M"/>
    <property type="match status" value="1"/>
</dbReference>
<evidence type="ECO:0000256" key="5">
    <source>
        <dbReference type="SAM" id="Coils"/>
    </source>
</evidence>
<dbReference type="Proteomes" id="UP000775872">
    <property type="component" value="Unassembled WGS sequence"/>
</dbReference>
<comment type="similarity">
    <text evidence="1">Belongs to the bacterial ribosomal protein bS18 family.</text>
</comment>